<dbReference type="CDD" id="cd05289">
    <property type="entry name" value="MDR_like_2"/>
    <property type="match status" value="1"/>
</dbReference>
<dbReference type="PANTHER" id="PTHR44154:SF1">
    <property type="entry name" value="QUINONE OXIDOREDUCTASE"/>
    <property type="match status" value="1"/>
</dbReference>
<dbReference type="Gene3D" id="3.40.50.720">
    <property type="entry name" value="NAD(P)-binding Rossmann-like Domain"/>
    <property type="match status" value="1"/>
</dbReference>
<dbReference type="Proteomes" id="UP000306628">
    <property type="component" value="Unassembled WGS sequence"/>
</dbReference>
<keyword evidence="4" id="KW-1185">Reference proteome</keyword>
<dbReference type="Pfam" id="PF13602">
    <property type="entry name" value="ADH_zinc_N_2"/>
    <property type="match status" value="1"/>
</dbReference>
<dbReference type="SMART" id="SM00829">
    <property type="entry name" value="PKS_ER"/>
    <property type="match status" value="1"/>
</dbReference>
<dbReference type="OrthoDB" id="2665481at2"/>
<reference evidence="3 4" key="1">
    <citation type="submission" date="2019-05" db="EMBL/GenBank/DDBJ databases">
        <title>Draft genome sequence of Nonomuraea zeae DSM 100528.</title>
        <authorList>
            <person name="Saricaoglu S."/>
            <person name="Isik K."/>
        </authorList>
    </citation>
    <scope>NUCLEOTIDE SEQUENCE [LARGE SCALE GENOMIC DNA]</scope>
    <source>
        <strain evidence="3 4">DSM 100528</strain>
    </source>
</reference>
<dbReference type="InterPro" id="IPR011032">
    <property type="entry name" value="GroES-like_sf"/>
</dbReference>
<dbReference type="InterPro" id="IPR013154">
    <property type="entry name" value="ADH-like_N"/>
</dbReference>
<protein>
    <submittedName>
        <fullName evidence="3">NADP-dependent oxidoreductase</fullName>
    </submittedName>
</protein>
<dbReference type="EMBL" id="VCKX01000092">
    <property type="protein sequence ID" value="TMR30932.1"/>
    <property type="molecule type" value="Genomic_DNA"/>
</dbReference>
<name>A0A5S4GDS8_9ACTN</name>
<dbReference type="AlphaFoldDB" id="A0A5S4GDS8"/>
<evidence type="ECO:0000256" key="1">
    <source>
        <dbReference type="ARBA" id="ARBA00022857"/>
    </source>
</evidence>
<organism evidence="3 4">
    <name type="scientific">Nonomuraea zeae</name>
    <dbReference type="NCBI Taxonomy" id="1642303"/>
    <lineage>
        <taxon>Bacteria</taxon>
        <taxon>Bacillati</taxon>
        <taxon>Actinomycetota</taxon>
        <taxon>Actinomycetes</taxon>
        <taxon>Streptosporangiales</taxon>
        <taxon>Streptosporangiaceae</taxon>
        <taxon>Nonomuraea</taxon>
    </lineage>
</organism>
<gene>
    <name evidence="3" type="ORF">ETD85_27610</name>
</gene>
<dbReference type="InterPro" id="IPR036291">
    <property type="entry name" value="NAD(P)-bd_dom_sf"/>
</dbReference>
<dbReference type="GO" id="GO:0016491">
    <property type="term" value="F:oxidoreductase activity"/>
    <property type="evidence" value="ECO:0007669"/>
    <property type="project" value="InterPro"/>
</dbReference>
<dbReference type="InterPro" id="IPR051603">
    <property type="entry name" value="Zinc-ADH_QOR/CCCR"/>
</dbReference>
<evidence type="ECO:0000313" key="4">
    <source>
        <dbReference type="Proteomes" id="UP000306628"/>
    </source>
</evidence>
<sequence>MFAVQFDRFGPPEVLTTGRFPEPHAGPGQVRIRVEAAGVAPVDLALRSGRSPSRDRIPLPHIPGVDAAGVIDEVGAGVTGFAAGEEVFGTVDVARLGGASAEFAVLSFWAAKPPAMPWAQAGAAGTSVETATRALDRLGVRAGVTLLVDGAAGGVGSVAVRLAIARGAHVIGTARPESHAFLAELGAVPVAYGPGLADRVRALAPAPAVAPGAGRVDLALDVAGAGSLPELIAITGTPAAVLTLADFGGPELGVGLSRGELAGEPGGRHGLALAAALSEQRRFHVPVQEVFPMTRAAEAHAAAARGPRRGKIALIRHP</sequence>
<dbReference type="SUPFAM" id="SSF51735">
    <property type="entry name" value="NAD(P)-binding Rossmann-fold domains"/>
    <property type="match status" value="1"/>
</dbReference>
<dbReference type="RefSeq" id="WP_138692694.1">
    <property type="nucleotide sequence ID" value="NZ_JBHSAZ010000107.1"/>
</dbReference>
<dbReference type="PANTHER" id="PTHR44154">
    <property type="entry name" value="QUINONE OXIDOREDUCTASE"/>
    <property type="match status" value="1"/>
</dbReference>
<feature type="domain" description="Enoyl reductase (ER)" evidence="2">
    <location>
        <begin position="10"/>
        <end position="314"/>
    </location>
</feature>
<comment type="caution">
    <text evidence="3">The sequence shown here is derived from an EMBL/GenBank/DDBJ whole genome shotgun (WGS) entry which is preliminary data.</text>
</comment>
<keyword evidence="1" id="KW-0521">NADP</keyword>
<evidence type="ECO:0000259" key="2">
    <source>
        <dbReference type="SMART" id="SM00829"/>
    </source>
</evidence>
<dbReference type="SUPFAM" id="SSF50129">
    <property type="entry name" value="GroES-like"/>
    <property type="match status" value="1"/>
</dbReference>
<accession>A0A5S4GDS8</accession>
<evidence type="ECO:0000313" key="3">
    <source>
        <dbReference type="EMBL" id="TMR30932.1"/>
    </source>
</evidence>
<dbReference type="Pfam" id="PF08240">
    <property type="entry name" value="ADH_N"/>
    <property type="match status" value="1"/>
</dbReference>
<dbReference type="Gene3D" id="3.90.180.10">
    <property type="entry name" value="Medium-chain alcohol dehydrogenases, catalytic domain"/>
    <property type="match status" value="1"/>
</dbReference>
<proteinExistence type="predicted"/>
<dbReference type="InterPro" id="IPR020843">
    <property type="entry name" value="ER"/>
</dbReference>